<keyword evidence="2" id="KW-1185">Reference proteome</keyword>
<sequence>MSAELSGKSADADDAAGRPVFDAAMVTWPAGPDALVALDIDGTLLGHDGSMSVGVRDAVAALREAGTHLVLSTGRSVPAVLPVAEELGLDRGWAVCSNGAVTITLDPESEKGYEFADLVTFDAGPAVRTLLAEQPGVIVAVEDLGRGFKVSAPFPMGELGGEVEVVDLEEMLAEPATRVTLRAPQLMPADFADLVDRVGLHGVAYAVGWTAWLDLTPDGVSKASALEQVRGWAGVAPERTLAAGDGNNDREMLRWAGLGVAMGGADADTVLAADARTGPVEDDGVVPVLRALLRA</sequence>
<dbReference type="eggNOG" id="COG0561">
    <property type="taxonomic scope" value="Bacteria"/>
</dbReference>
<evidence type="ECO:0000313" key="2">
    <source>
        <dbReference type="Proteomes" id="UP000007962"/>
    </source>
</evidence>
<dbReference type="KEGG" id="bcv:Bcav_0380"/>
<organism evidence="1 2">
    <name type="scientific">Beutenbergia cavernae (strain ATCC BAA-8 / DSM 12333 / CCUG 43141 / JCM 11478 / NBRC 16432 / NCIMB 13614 / HKI 0122)</name>
    <dbReference type="NCBI Taxonomy" id="471853"/>
    <lineage>
        <taxon>Bacteria</taxon>
        <taxon>Bacillati</taxon>
        <taxon>Actinomycetota</taxon>
        <taxon>Actinomycetes</taxon>
        <taxon>Micrococcales</taxon>
        <taxon>Beutenbergiaceae</taxon>
        <taxon>Beutenbergia</taxon>
    </lineage>
</organism>
<dbReference type="Proteomes" id="UP000007962">
    <property type="component" value="Chromosome"/>
</dbReference>
<reference evidence="1 2" key="1">
    <citation type="journal article" date="2009" name="Stand. Genomic Sci.">
        <title>Complete genome sequence of Beutenbergia cavernae type strain (HKI 0122).</title>
        <authorList>
            <person name="Land M."/>
            <person name="Pukall R."/>
            <person name="Abt B."/>
            <person name="Goker M."/>
            <person name="Rohde M."/>
            <person name="Glavina Del Rio T."/>
            <person name="Tice H."/>
            <person name="Copeland A."/>
            <person name="Cheng J.F."/>
            <person name="Lucas S."/>
            <person name="Chen F."/>
            <person name="Nolan M."/>
            <person name="Bruce D."/>
            <person name="Goodwin L."/>
            <person name="Pitluck S."/>
            <person name="Ivanova N."/>
            <person name="Mavromatis K."/>
            <person name="Ovchinnikova G."/>
            <person name="Pati A."/>
            <person name="Chen A."/>
            <person name="Palaniappan K."/>
            <person name="Hauser L."/>
            <person name="Chang Y.J."/>
            <person name="Jefferies C.C."/>
            <person name="Saunders E."/>
            <person name="Brettin T."/>
            <person name="Detter J.C."/>
            <person name="Han C."/>
            <person name="Chain P."/>
            <person name="Bristow J."/>
            <person name="Eisen J.A."/>
            <person name="Markowitz V."/>
            <person name="Hugenholtz P."/>
            <person name="Kyrpides N.C."/>
            <person name="Klenk H.P."/>
            <person name="Lapidus A."/>
        </authorList>
    </citation>
    <scope>NUCLEOTIDE SEQUENCE [LARGE SCALE GENOMIC DNA]</scope>
    <source>
        <strain evidence="2">ATCC BAA-8 / DSM 12333 / NBRC 16432</strain>
    </source>
</reference>
<dbReference type="InterPro" id="IPR023214">
    <property type="entry name" value="HAD_sf"/>
</dbReference>
<dbReference type="AlphaFoldDB" id="C5BWI6"/>
<dbReference type="PANTHER" id="PTHR10000">
    <property type="entry name" value="PHOSPHOSERINE PHOSPHATASE"/>
    <property type="match status" value="1"/>
</dbReference>
<dbReference type="PANTHER" id="PTHR10000:SF8">
    <property type="entry name" value="HAD SUPERFAMILY HYDROLASE-LIKE, TYPE 3"/>
    <property type="match status" value="1"/>
</dbReference>
<name>C5BWI6_BEUC1</name>
<gene>
    <name evidence="1" type="ordered locus">Bcav_0380</name>
</gene>
<dbReference type="GO" id="GO:0005829">
    <property type="term" value="C:cytosol"/>
    <property type="evidence" value="ECO:0007669"/>
    <property type="project" value="TreeGrafter"/>
</dbReference>
<dbReference type="Gene3D" id="3.40.50.1000">
    <property type="entry name" value="HAD superfamily/HAD-like"/>
    <property type="match status" value="1"/>
</dbReference>
<dbReference type="GO" id="GO:0016791">
    <property type="term" value="F:phosphatase activity"/>
    <property type="evidence" value="ECO:0007669"/>
    <property type="project" value="TreeGrafter"/>
</dbReference>
<dbReference type="Pfam" id="PF08282">
    <property type="entry name" value="Hydrolase_3"/>
    <property type="match status" value="2"/>
</dbReference>
<protein>
    <submittedName>
        <fullName evidence="1">HAD-superfamily hydrolase, subfamily IIB</fullName>
    </submittedName>
</protein>
<dbReference type="EMBL" id="CP001618">
    <property type="protein sequence ID" value="ACQ78644.1"/>
    <property type="molecule type" value="Genomic_DNA"/>
</dbReference>
<dbReference type="STRING" id="471853.Bcav_0380"/>
<dbReference type="RefSeq" id="WP_012725424.1">
    <property type="nucleotide sequence ID" value="NC_012669.1"/>
</dbReference>
<evidence type="ECO:0000313" key="1">
    <source>
        <dbReference type="EMBL" id="ACQ78644.1"/>
    </source>
</evidence>
<dbReference type="GO" id="GO:0000287">
    <property type="term" value="F:magnesium ion binding"/>
    <property type="evidence" value="ECO:0007669"/>
    <property type="project" value="TreeGrafter"/>
</dbReference>
<dbReference type="InterPro" id="IPR036412">
    <property type="entry name" value="HAD-like_sf"/>
</dbReference>
<accession>C5BWI6</accession>
<dbReference type="SUPFAM" id="SSF56784">
    <property type="entry name" value="HAD-like"/>
    <property type="match status" value="1"/>
</dbReference>
<dbReference type="HOGENOM" id="CLU_044146_0_0_11"/>
<proteinExistence type="predicted"/>
<keyword evidence="1" id="KW-0378">Hydrolase</keyword>
<dbReference type="Gene3D" id="3.30.1240.10">
    <property type="match status" value="1"/>
</dbReference>